<proteinExistence type="predicted"/>
<dbReference type="SUPFAM" id="SSF55874">
    <property type="entry name" value="ATPase domain of HSP90 chaperone/DNA topoisomerase II/histidine kinase"/>
    <property type="match status" value="1"/>
</dbReference>
<dbReference type="RefSeq" id="WP_311658632.1">
    <property type="nucleotide sequence ID" value="NZ_JAVRHY010000006.1"/>
</dbReference>
<keyword evidence="2" id="KW-1185">Reference proteome</keyword>
<reference evidence="1 2" key="1">
    <citation type="submission" date="2023-09" db="EMBL/GenBank/DDBJ databases">
        <authorList>
            <person name="Rey-Velasco X."/>
        </authorList>
    </citation>
    <scope>NUCLEOTIDE SEQUENCE [LARGE SCALE GENOMIC DNA]</scope>
    <source>
        <strain evidence="1 2">P385</strain>
    </source>
</reference>
<dbReference type="EMBL" id="JAVRHY010000006">
    <property type="protein sequence ID" value="MDT0618508.1"/>
    <property type="molecule type" value="Genomic_DNA"/>
</dbReference>
<dbReference type="InterPro" id="IPR036890">
    <property type="entry name" value="HATPase_C_sf"/>
</dbReference>
<protein>
    <submittedName>
        <fullName evidence="1">ATP-binding protein</fullName>
    </submittedName>
</protein>
<dbReference type="Proteomes" id="UP001259982">
    <property type="component" value="Unassembled WGS sequence"/>
</dbReference>
<dbReference type="Gene3D" id="3.30.565.10">
    <property type="entry name" value="Histidine kinase-like ATPase, C-terminal domain"/>
    <property type="match status" value="1"/>
</dbReference>
<gene>
    <name evidence="1" type="ORF">RM531_08460</name>
</gene>
<evidence type="ECO:0000313" key="1">
    <source>
        <dbReference type="EMBL" id="MDT0618508.1"/>
    </source>
</evidence>
<keyword evidence="1" id="KW-0547">Nucleotide-binding</keyword>
<sequence length="554" mass="61887">MTNQTVCMTANVPRLIKAQRDTFTHSYAFIAELMQNARRAGATKVDFNFDETTNILSIEDDGHGIQSWDKLLCLAESDWSNPDIDEESPFGIGFLSALFSAQVITIRSRDGVISADTDDLLSGEAIDIETEDFFDGCLVQLCDLHRKPTANQINHQVALLASGFPLPVSLNGMQLERPCALPNLDAIPTEIGMIRLPENPEQFSFRALIYLQGLPISRMGRLCHQPSSFRDMPAEREIQNQSIIHLDPSAFRARLPDRDCLVDEKLAVNAIREAMKTAFRSHAEQMKASRPERLTYCLDQLRDVGCHDLLNDVPYIPPGLVSPLSDEDRQLPSNIEEFDRRFCASENQKPIPMADVVDGKLRLVAQSDLSDRDEDKPHPWVAQLVKLGYSRLEDGLHEDHWVNQHLLDTGAIRVDAIVPVNPKPVSRFTVDYANFDLVYCDAVRVESSLGVTVINDALVAGEAEPYYVTARAHSHDLGAVLSYFDYDDDKVDNDHRSDCEERFSAWMKAQAASDPAELLHGLLETLNLSGFSDLRGRSFKLSVGGDYKLTVEAA</sequence>
<organism evidence="1 2">
    <name type="scientific">Spectribacter acetivorans</name>
    <dbReference type="NCBI Taxonomy" id="3075603"/>
    <lineage>
        <taxon>Bacteria</taxon>
        <taxon>Pseudomonadati</taxon>
        <taxon>Pseudomonadota</taxon>
        <taxon>Gammaproteobacteria</taxon>
        <taxon>Salinisphaerales</taxon>
        <taxon>Salinisphaeraceae</taxon>
        <taxon>Spectribacter</taxon>
    </lineage>
</organism>
<keyword evidence="1" id="KW-0067">ATP-binding</keyword>
<accession>A0ABU3BB70</accession>
<dbReference type="Pfam" id="PF13589">
    <property type="entry name" value="HATPase_c_3"/>
    <property type="match status" value="1"/>
</dbReference>
<name>A0ABU3BB70_9GAMM</name>
<comment type="caution">
    <text evidence="1">The sequence shown here is derived from an EMBL/GenBank/DDBJ whole genome shotgun (WGS) entry which is preliminary data.</text>
</comment>
<dbReference type="GO" id="GO:0005524">
    <property type="term" value="F:ATP binding"/>
    <property type="evidence" value="ECO:0007669"/>
    <property type="project" value="UniProtKB-KW"/>
</dbReference>
<evidence type="ECO:0000313" key="2">
    <source>
        <dbReference type="Proteomes" id="UP001259982"/>
    </source>
</evidence>